<comment type="subcellular location">
    <subcellularLocation>
        <location evidence="1">Secreted</location>
    </subcellularLocation>
</comment>
<dbReference type="GeneTree" id="ENSGT00950000183116"/>
<name>A0A3Q2DNV8_CYPVA</name>
<evidence type="ECO:0000256" key="4">
    <source>
        <dbReference type="SAM" id="Phobius"/>
    </source>
</evidence>
<evidence type="ECO:0000256" key="1">
    <source>
        <dbReference type="ARBA" id="ARBA00004613"/>
    </source>
</evidence>
<accession>A0A3Q2DNV8</accession>
<dbReference type="InterPro" id="IPR050822">
    <property type="entry name" value="Cerebellin_Synaptic_Org"/>
</dbReference>
<proteinExistence type="predicted"/>
<dbReference type="OMA" id="WENTRIY"/>
<dbReference type="PROSITE" id="PS50871">
    <property type="entry name" value="C1Q"/>
    <property type="match status" value="1"/>
</dbReference>
<feature type="transmembrane region" description="Helical" evidence="4">
    <location>
        <begin position="12"/>
        <end position="30"/>
    </location>
</feature>
<dbReference type="Pfam" id="PF00386">
    <property type="entry name" value="C1q"/>
    <property type="match status" value="1"/>
</dbReference>
<keyword evidence="7" id="KW-1185">Reference proteome</keyword>
<evidence type="ECO:0000256" key="3">
    <source>
        <dbReference type="ARBA" id="ARBA00022729"/>
    </source>
</evidence>
<keyword evidence="4" id="KW-1133">Transmembrane helix</keyword>
<dbReference type="Proteomes" id="UP000265020">
    <property type="component" value="Unassembled WGS sequence"/>
</dbReference>
<dbReference type="AlphaFoldDB" id="A0A3Q2DNV8"/>
<dbReference type="PANTHER" id="PTHR22923">
    <property type="entry name" value="CEREBELLIN-RELATED"/>
    <property type="match status" value="1"/>
</dbReference>
<reference evidence="6" key="1">
    <citation type="submission" date="2025-08" db="UniProtKB">
        <authorList>
            <consortium name="Ensembl"/>
        </authorList>
    </citation>
    <scope>IDENTIFICATION</scope>
</reference>
<organism evidence="6 7">
    <name type="scientific">Cyprinodon variegatus</name>
    <name type="common">Sheepshead minnow</name>
    <dbReference type="NCBI Taxonomy" id="28743"/>
    <lineage>
        <taxon>Eukaryota</taxon>
        <taxon>Metazoa</taxon>
        <taxon>Chordata</taxon>
        <taxon>Craniata</taxon>
        <taxon>Vertebrata</taxon>
        <taxon>Euteleostomi</taxon>
        <taxon>Actinopterygii</taxon>
        <taxon>Neopterygii</taxon>
        <taxon>Teleostei</taxon>
        <taxon>Neoteleostei</taxon>
        <taxon>Acanthomorphata</taxon>
        <taxon>Ovalentaria</taxon>
        <taxon>Atherinomorphae</taxon>
        <taxon>Cyprinodontiformes</taxon>
        <taxon>Cyprinodontidae</taxon>
        <taxon>Cyprinodon</taxon>
    </lineage>
</organism>
<dbReference type="InterPro" id="IPR001073">
    <property type="entry name" value="C1q_dom"/>
</dbReference>
<dbReference type="PANTHER" id="PTHR22923:SF102">
    <property type="entry name" value="CEREBELLIN 13-RELATED"/>
    <property type="match status" value="1"/>
</dbReference>
<evidence type="ECO:0000259" key="5">
    <source>
        <dbReference type="PROSITE" id="PS50871"/>
    </source>
</evidence>
<evidence type="ECO:0000256" key="2">
    <source>
        <dbReference type="ARBA" id="ARBA00022525"/>
    </source>
</evidence>
<dbReference type="STRING" id="28743.ENSCVAP00000020459"/>
<dbReference type="PRINTS" id="PR00007">
    <property type="entry name" value="COMPLEMNTC1Q"/>
</dbReference>
<evidence type="ECO:0000313" key="7">
    <source>
        <dbReference type="Proteomes" id="UP000265020"/>
    </source>
</evidence>
<reference evidence="6" key="2">
    <citation type="submission" date="2025-09" db="UniProtKB">
        <authorList>
            <consortium name="Ensembl"/>
        </authorList>
    </citation>
    <scope>IDENTIFICATION</scope>
</reference>
<feature type="domain" description="C1q" evidence="5">
    <location>
        <begin position="42"/>
        <end position="184"/>
    </location>
</feature>
<keyword evidence="2" id="KW-0964">Secreted</keyword>
<dbReference type="SMART" id="SM00110">
    <property type="entry name" value="C1Q"/>
    <property type="match status" value="1"/>
</dbReference>
<sequence>MRLSKMLQNLKYIFLLISWYLMYFITNVLLCMISPNPNTFFLIVKRVAFSASLLASGSETLGPFNSHVPLIFRHVVTNIGNAYNPNTGFFIAPLRGAYHFAFKVGANGHSSNASGAVLVKNGEHIFIAYEHQVNGFGSSSNGVTLLLETGDVVFLRHWENTRIYDNPNHHTTFSGNCVVLQVKQAE</sequence>
<evidence type="ECO:0000313" key="6">
    <source>
        <dbReference type="Ensembl" id="ENSCVAP00000020459.1"/>
    </source>
</evidence>
<protein>
    <recommendedName>
        <fullName evidence="5">C1q domain-containing protein</fullName>
    </recommendedName>
</protein>
<dbReference type="Ensembl" id="ENSCVAT00000014309.1">
    <property type="protein sequence ID" value="ENSCVAP00000020459.1"/>
    <property type="gene ID" value="ENSCVAG00000001853.1"/>
</dbReference>
<dbReference type="GO" id="GO:0005576">
    <property type="term" value="C:extracellular region"/>
    <property type="evidence" value="ECO:0007669"/>
    <property type="project" value="UniProtKB-SubCell"/>
</dbReference>
<dbReference type="SUPFAM" id="SSF49842">
    <property type="entry name" value="TNF-like"/>
    <property type="match status" value="1"/>
</dbReference>
<keyword evidence="4" id="KW-0812">Transmembrane</keyword>
<keyword evidence="3" id="KW-0732">Signal</keyword>
<dbReference type="Gene3D" id="2.60.120.40">
    <property type="match status" value="1"/>
</dbReference>
<keyword evidence="4" id="KW-0472">Membrane</keyword>
<dbReference type="InterPro" id="IPR008983">
    <property type="entry name" value="Tumour_necrosis_fac-like_dom"/>
</dbReference>